<sequence>MRAAHICIRSVLVQTFHLATRRSAACPPVLDFLVPARASSSTRPFSSGKRHQAELQFSSRPPSFSKSSKAPFDLRIPLPELNRRGDIEAWLAAIDRFLPPHIQSSPANRPDISHSVTALDLSWALNAAQNASHNLLSHLGLTQGRWDSVIWIVKKLAEDGKHSGDSPVQLEPFANVIWLKTETRTLEDLTNSPLLTHRVRPSRRLKHTLDDLTSRPDSIDLRQTTVRGALGQVWRSLGTMILAAVESDKTKEGVIMGHVLEIIAHLHHTGLIPNSIYAFRQLRGDYALQQPPTLHLLSSEILTALSDATWRAHEATVRVAKERMNASYFLGHEIPGSRIKLQVQNVAPELWLELVLWSCLHGGWMTDGAAILEQMASGQGGQRWGLISWRELLQAKVQGPAVSPQSWRLFPKEEAVATAEDRARTRRTISSEIVVAVIDGLTNTMRVGVGARGTDPEVLVNRIKKLKRFLDLNSLSLGSATWDSIISRLLDSGGVVPEKRPELLLSILDLASGFGAEINAPNTTSRTIVVGSEPPYFFEPSTVTIGMLHRTMRSFVTNGDISGAMATLQMLQQYTDTNKQISLQQFFESLKSMPVRSNQPFTSTLPPIDFPAFDSQVPVVLLAKLLRLVTAAKLYDLGRWLLQSEELDGPLIRRDMYTHSAMAAAIVRYGTLAGENKLVMKIVKATAFWNSKQLTQYMPTQLFTALLSSQVQLQRWESVRSMQNYVLERPGYQPQAEVLANFAAGLLRLSGRTDEPTSIQKDKAREVFTGLLFAWEGLILIRLRNELYCILGIMSTIDDEWRQFCSQFLTFSTQQGIKLTTDDFNQILAGVLEGFGSSKGKEMVDTWCYKPPRTFEPYRAAGGLPTMPRTRVGKGEEHERRPDHIEIVQQSGAKLILMGRVYPNRQTVWSILRRVQLEEDQRRHDGKPLTEAKDLEVRDTLKWAARLLYYLGFDYEDIIRDLGSLSTLADLQAPPSPSVVGLAGEEVGRP</sequence>
<dbReference type="EMBL" id="JAADJZ010000010">
    <property type="protein sequence ID" value="KAF2872153.1"/>
    <property type="molecule type" value="Genomic_DNA"/>
</dbReference>
<dbReference type="AlphaFoldDB" id="A0A7C8IBJ9"/>
<protein>
    <submittedName>
        <fullName evidence="2">Uncharacterized protein</fullName>
    </submittedName>
</protein>
<dbReference type="OrthoDB" id="5341924at2759"/>
<evidence type="ECO:0000313" key="3">
    <source>
        <dbReference type="Proteomes" id="UP000481861"/>
    </source>
</evidence>
<evidence type="ECO:0000256" key="1">
    <source>
        <dbReference type="SAM" id="MobiDB-lite"/>
    </source>
</evidence>
<organism evidence="2 3">
    <name type="scientific">Massariosphaeria phaeospora</name>
    <dbReference type="NCBI Taxonomy" id="100035"/>
    <lineage>
        <taxon>Eukaryota</taxon>
        <taxon>Fungi</taxon>
        <taxon>Dikarya</taxon>
        <taxon>Ascomycota</taxon>
        <taxon>Pezizomycotina</taxon>
        <taxon>Dothideomycetes</taxon>
        <taxon>Pleosporomycetidae</taxon>
        <taxon>Pleosporales</taxon>
        <taxon>Pleosporales incertae sedis</taxon>
        <taxon>Massariosphaeria</taxon>
    </lineage>
</organism>
<feature type="region of interest" description="Disordered" evidence="1">
    <location>
        <begin position="40"/>
        <end position="68"/>
    </location>
</feature>
<accession>A0A7C8IBJ9</accession>
<name>A0A7C8IBJ9_9PLEO</name>
<comment type="caution">
    <text evidence="2">The sequence shown here is derived from an EMBL/GenBank/DDBJ whole genome shotgun (WGS) entry which is preliminary data.</text>
</comment>
<proteinExistence type="predicted"/>
<evidence type="ECO:0000313" key="2">
    <source>
        <dbReference type="EMBL" id="KAF2872153.1"/>
    </source>
</evidence>
<dbReference type="Proteomes" id="UP000481861">
    <property type="component" value="Unassembled WGS sequence"/>
</dbReference>
<keyword evidence="3" id="KW-1185">Reference proteome</keyword>
<feature type="compositionally biased region" description="Low complexity" evidence="1">
    <location>
        <begin position="57"/>
        <end position="68"/>
    </location>
</feature>
<reference evidence="2 3" key="1">
    <citation type="submission" date="2020-01" db="EMBL/GenBank/DDBJ databases">
        <authorList>
            <consortium name="DOE Joint Genome Institute"/>
            <person name="Haridas S."/>
            <person name="Albert R."/>
            <person name="Binder M."/>
            <person name="Bloem J."/>
            <person name="Labutti K."/>
            <person name="Salamov A."/>
            <person name="Andreopoulos B."/>
            <person name="Baker S.E."/>
            <person name="Barry K."/>
            <person name="Bills G."/>
            <person name="Bluhm B.H."/>
            <person name="Cannon C."/>
            <person name="Castanera R."/>
            <person name="Culley D.E."/>
            <person name="Daum C."/>
            <person name="Ezra D."/>
            <person name="Gonzalez J.B."/>
            <person name="Henrissat B."/>
            <person name="Kuo A."/>
            <person name="Liang C."/>
            <person name="Lipzen A."/>
            <person name="Lutzoni F."/>
            <person name="Magnuson J."/>
            <person name="Mondo S."/>
            <person name="Nolan M."/>
            <person name="Ohm R."/>
            <person name="Pangilinan J."/>
            <person name="Park H.-J.H."/>
            <person name="Ramirez L."/>
            <person name="Alfaro M."/>
            <person name="Sun H."/>
            <person name="Tritt A."/>
            <person name="Yoshinaga Y."/>
            <person name="Zwiers L.-H.L."/>
            <person name="Turgeon B.G."/>
            <person name="Goodwin S.B."/>
            <person name="Spatafora J.W."/>
            <person name="Crous P.W."/>
            <person name="Grigoriev I.V."/>
        </authorList>
    </citation>
    <scope>NUCLEOTIDE SEQUENCE [LARGE SCALE GENOMIC DNA]</scope>
    <source>
        <strain evidence="2 3">CBS 611.86</strain>
    </source>
</reference>
<gene>
    <name evidence="2" type="ORF">BDV95DRAFT_628569</name>
</gene>